<dbReference type="SMART" id="SM01381">
    <property type="entry name" value="7TM_GPCR_Srsx"/>
    <property type="match status" value="1"/>
</dbReference>
<evidence type="ECO:0000313" key="14">
    <source>
        <dbReference type="Ensembl" id="ENSDCDP00010050964.1"/>
    </source>
</evidence>
<name>A0AAY4E0T6_9TELE</name>
<evidence type="ECO:0000259" key="13">
    <source>
        <dbReference type="PROSITE" id="PS50262"/>
    </source>
</evidence>
<keyword evidence="5 10" id="KW-0297">G-protein coupled receptor</keyword>
<keyword evidence="15" id="KW-1185">Reference proteome</keyword>
<feature type="transmembrane region" description="Helical" evidence="11">
    <location>
        <begin position="104"/>
        <end position="125"/>
    </location>
</feature>
<proteinExistence type="inferred from homology"/>
<keyword evidence="7 10" id="KW-0675">Receptor</keyword>
<keyword evidence="8 10" id="KW-0807">Transducer</keyword>
<dbReference type="PROSITE" id="PS00237">
    <property type="entry name" value="G_PROTEIN_RECEP_F1_1"/>
    <property type="match status" value="1"/>
</dbReference>
<dbReference type="GO" id="GO:0016907">
    <property type="term" value="F:G protein-coupled acetylcholine receptor activity"/>
    <property type="evidence" value="ECO:0007669"/>
    <property type="project" value="UniProtKB-UniRule"/>
</dbReference>
<evidence type="ECO:0000256" key="8">
    <source>
        <dbReference type="ARBA" id="ARBA00023224"/>
    </source>
</evidence>
<comment type="function">
    <text evidence="11">The muscarinic acetylcholine receptor mediates various cellular responses, including inhibition of adenylate cyclase, breakdown of phosphoinositides and modulation of potassium channels through the action of G proteins.</text>
</comment>
<dbReference type="PANTHER" id="PTHR24247">
    <property type="entry name" value="5-HYDROXYTRYPTAMINE RECEPTOR"/>
    <property type="match status" value="1"/>
</dbReference>
<feature type="region of interest" description="Disordered" evidence="12">
    <location>
        <begin position="342"/>
        <end position="367"/>
    </location>
</feature>
<dbReference type="GO" id="GO:0030425">
    <property type="term" value="C:dendrite"/>
    <property type="evidence" value="ECO:0007669"/>
    <property type="project" value="TreeGrafter"/>
</dbReference>
<keyword evidence="4 11" id="KW-0770">Synapse</keyword>
<keyword evidence="3 11" id="KW-1133">Transmembrane helix</keyword>
<dbReference type="Ensembl" id="ENSDCDT00010061406.1">
    <property type="protein sequence ID" value="ENSDCDP00010050964.1"/>
    <property type="gene ID" value="ENSDCDG00010030114.1"/>
</dbReference>
<feature type="transmembrane region" description="Helical" evidence="11">
    <location>
        <begin position="191"/>
        <end position="213"/>
    </location>
</feature>
<evidence type="ECO:0000313" key="15">
    <source>
        <dbReference type="Proteomes" id="UP000694580"/>
    </source>
</evidence>
<dbReference type="InterPro" id="IPR017452">
    <property type="entry name" value="GPCR_Rhodpsn_7TM"/>
</dbReference>
<sequence length="456" mass="50196">MDVSTAPTNLSCAANGTGGPPPGAFTWEMALILLITGPLSAVTIVGNLLVIISFRINFHLRTVSNYFLLSLAVADLILGAISMNLYTTYILIGQWTLGNVACDVWLAVDYVASNASVMNLLAISFDRYLSVTRPLTYRAKRTPKRAAIMIALAWGVSLVIWAPPILFWQYIVGERKVPEGECSVQFLYVPVITFCTAAAAFYLPVSIMVGLYWRVYRETEKRSRQLAGLTGTQSGTVALEASRRQQSQSSSSNTSSIRDPQPSTQTVQNSPDQGLGAQVRHCNRTPHNFTLCWRWKRIRDTGSASQSQRRDPAGSSSSSIDSDAEEDYGRAVHVPLAQISFRSDPGAEKTPNGPTAGQLPLNGAATQARQPRFTSLIREKKAARTLSAILLAFIATWTPYNIMVLVSTFCDGCVPDTLWQVGYWLCYVNSTINPVCYALCNKHFRVTFKALLLCRW</sequence>
<feature type="transmembrane region" description="Helical" evidence="11">
    <location>
        <begin position="421"/>
        <end position="440"/>
    </location>
</feature>
<dbReference type="PRINTS" id="PR00237">
    <property type="entry name" value="GPCRRHODOPSN"/>
</dbReference>
<feature type="domain" description="G-protein coupled receptors family 1 profile" evidence="13">
    <location>
        <begin position="46"/>
        <end position="437"/>
    </location>
</feature>
<evidence type="ECO:0000256" key="1">
    <source>
        <dbReference type="ARBA" id="ARBA00022475"/>
    </source>
</evidence>
<dbReference type="AlphaFoldDB" id="A0AAY4E0T6"/>
<comment type="similarity">
    <text evidence="11">Belongs to the G-protein coupled receptor 1 family. Muscarinic acetylcholine receptor subfamily.</text>
</comment>
<evidence type="ECO:0000256" key="5">
    <source>
        <dbReference type="ARBA" id="ARBA00023040"/>
    </source>
</evidence>
<feature type="region of interest" description="Disordered" evidence="12">
    <location>
        <begin position="237"/>
        <end position="281"/>
    </location>
</feature>
<evidence type="ECO:0000256" key="9">
    <source>
        <dbReference type="ARBA" id="ARBA00023257"/>
    </source>
</evidence>
<feature type="compositionally biased region" description="Polar residues" evidence="12">
    <location>
        <begin position="261"/>
        <end position="272"/>
    </location>
</feature>
<feature type="compositionally biased region" description="Low complexity" evidence="12">
    <location>
        <begin position="244"/>
        <end position="258"/>
    </location>
</feature>
<dbReference type="PRINTS" id="PR00243">
    <property type="entry name" value="MUSCARINICR"/>
</dbReference>
<dbReference type="InterPro" id="IPR000276">
    <property type="entry name" value="GPCR_Rhodpsn"/>
</dbReference>
<dbReference type="InterPro" id="IPR000995">
    <property type="entry name" value="Musac_Ach_rcpt"/>
</dbReference>
<evidence type="ECO:0000256" key="12">
    <source>
        <dbReference type="SAM" id="MobiDB-lite"/>
    </source>
</evidence>
<feature type="transmembrane region" description="Helical" evidence="11">
    <location>
        <begin position="146"/>
        <end position="171"/>
    </location>
</feature>
<dbReference type="Proteomes" id="UP000694580">
    <property type="component" value="Chromosome 18"/>
</dbReference>
<dbReference type="GO" id="GO:0045211">
    <property type="term" value="C:postsynaptic membrane"/>
    <property type="evidence" value="ECO:0007669"/>
    <property type="project" value="UniProtKB-SubCell"/>
</dbReference>
<dbReference type="Pfam" id="PF00001">
    <property type="entry name" value="7tm_1"/>
    <property type="match status" value="1"/>
</dbReference>
<evidence type="ECO:0000256" key="3">
    <source>
        <dbReference type="ARBA" id="ARBA00022989"/>
    </source>
</evidence>
<evidence type="ECO:0000256" key="11">
    <source>
        <dbReference type="RuleBase" id="RU361191"/>
    </source>
</evidence>
<dbReference type="PANTHER" id="PTHR24247:SF182">
    <property type="entry name" value="MUSCARINIC ACETYLCHOLINE RECEPTOR M1"/>
    <property type="match status" value="1"/>
</dbReference>
<feature type="transmembrane region" description="Helical" evidence="11">
    <location>
        <begin position="29"/>
        <end position="54"/>
    </location>
</feature>
<feature type="transmembrane region" description="Helical" evidence="11">
    <location>
        <begin position="66"/>
        <end position="92"/>
    </location>
</feature>
<dbReference type="GO" id="GO:0004993">
    <property type="term" value="F:G protein-coupled serotonin receptor activity"/>
    <property type="evidence" value="ECO:0007669"/>
    <property type="project" value="TreeGrafter"/>
</dbReference>
<organism evidence="14 15">
    <name type="scientific">Denticeps clupeoides</name>
    <name type="common">denticle herring</name>
    <dbReference type="NCBI Taxonomy" id="299321"/>
    <lineage>
        <taxon>Eukaryota</taxon>
        <taxon>Metazoa</taxon>
        <taxon>Chordata</taxon>
        <taxon>Craniata</taxon>
        <taxon>Vertebrata</taxon>
        <taxon>Euteleostomi</taxon>
        <taxon>Actinopterygii</taxon>
        <taxon>Neopterygii</taxon>
        <taxon>Teleostei</taxon>
        <taxon>Clupei</taxon>
        <taxon>Clupeiformes</taxon>
        <taxon>Denticipitoidei</taxon>
        <taxon>Denticipitidae</taxon>
        <taxon>Denticeps</taxon>
    </lineage>
</organism>
<gene>
    <name evidence="14" type="primary">LOC114768555</name>
</gene>
<keyword evidence="2 10" id="KW-0812">Transmembrane</keyword>
<feature type="transmembrane region" description="Helical" evidence="11">
    <location>
        <begin position="388"/>
        <end position="409"/>
    </location>
</feature>
<dbReference type="GeneTree" id="ENSGT00940000162301"/>
<protein>
    <recommendedName>
        <fullName evidence="11">Muscarinic acetylcholine receptor</fullName>
    </recommendedName>
</protein>
<reference evidence="14" key="3">
    <citation type="submission" date="2025-09" db="UniProtKB">
        <authorList>
            <consortium name="Ensembl"/>
        </authorList>
    </citation>
    <scope>IDENTIFICATION</scope>
</reference>
<dbReference type="SUPFAM" id="SSF81321">
    <property type="entry name" value="Family A G protein-coupled receptor-like"/>
    <property type="match status" value="1"/>
</dbReference>
<evidence type="ECO:0000256" key="10">
    <source>
        <dbReference type="RuleBase" id="RU000688"/>
    </source>
</evidence>
<keyword evidence="9 11" id="KW-0628">Postsynaptic cell membrane</keyword>
<reference evidence="14" key="2">
    <citation type="submission" date="2025-08" db="UniProtKB">
        <authorList>
            <consortium name="Ensembl"/>
        </authorList>
    </citation>
    <scope>IDENTIFICATION</scope>
</reference>
<dbReference type="CDD" id="cd15049">
    <property type="entry name" value="7tmA_mAChR"/>
    <property type="match status" value="1"/>
</dbReference>
<accession>A0AAY4E0T6</accession>
<dbReference type="Gene3D" id="1.20.1070.10">
    <property type="entry name" value="Rhodopsin 7-helix transmembrane proteins"/>
    <property type="match status" value="2"/>
</dbReference>
<reference evidence="14 15" key="1">
    <citation type="submission" date="2020-06" db="EMBL/GenBank/DDBJ databases">
        <authorList>
            <consortium name="Wellcome Sanger Institute Data Sharing"/>
        </authorList>
    </citation>
    <scope>NUCLEOTIDE SEQUENCE [LARGE SCALE GENOMIC DNA]</scope>
</reference>
<comment type="subcellular location">
    <subcellularLocation>
        <location evidence="11">Cell membrane</location>
        <topology evidence="11">Multi-pass membrane protein</topology>
    </subcellularLocation>
    <subcellularLocation>
        <location evidence="11">Postsynaptic cell membrane</location>
        <topology evidence="11">Multi-pass membrane protein</topology>
    </subcellularLocation>
</comment>
<feature type="region of interest" description="Disordered" evidence="12">
    <location>
        <begin position="302"/>
        <end position="327"/>
    </location>
</feature>
<dbReference type="FunFam" id="1.20.1070.10:FF:000162">
    <property type="entry name" value="Muscarinic acetylcholine receptor"/>
    <property type="match status" value="1"/>
</dbReference>
<keyword evidence="6 11" id="KW-0472">Membrane</keyword>
<dbReference type="PROSITE" id="PS50262">
    <property type="entry name" value="G_PROTEIN_RECEP_F1_2"/>
    <property type="match status" value="1"/>
</dbReference>
<keyword evidence="1 11" id="KW-1003">Cell membrane</keyword>
<evidence type="ECO:0000256" key="7">
    <source>
        <dbReference type="ARBA" id="ARBA00023170"/>
    </source>
</evidence>
<dbReference type="GO" id="GO:0007197">
    <property type="term" value="P:adenylate cyclase-inhibiting G protein-coupled acetylcholine receptor signaling pathway"/>
    <property type="evidence" value="ECO:0007669"/>
    <property type="project" value="TreeGrafter"/>
</dbReference>
<dbReference type="GO" id="GO:0007187">
    <property type="term" value="P:G protein-coupled receptor signaling pathway, coupled to cyclic nucleotide second messenger"/>
    <property type="evidence" value="ECO:0007669"/>
    <property type="project" value="TreeGrafter"/>
</dbReference>
<evidence type="ECO:0000256" key="2">
    <source>
        <dbReference type="ARBA" id="ARBA00022692"/>
    </source>
</evidence>
<evidence type="ECO:0000256" key="6">
    <source>
        <dbReference type="ARBA" id="ARBA00023136"/>
    </source>
</evidence>
<evidence type="ECO:0000256" key="4">
    <source>
        <dbReference type="ARBA" id="ARBA00023018"/>
    </source>
</evidence>